<evidence type="ECO:0000256" key="2">
    <source>
        <dbReference type="SAM" id="Phobius"/>
    </source>
</evidence>
<keyword evidence="2" id="KW-1133">Transmembrane helix</keyword>
<name>A0ABU2V7J3_9ACTN</name>
<gene>
    <name evidence="3" type="ORF">RNB18_15195</name>
</gene>
<dbReference type="Proteomes" id="UP001183824">
    <property type="component" value="Unassembled WGS sequence"/>
</dbReference>
<protein>
    <submittedName>
        <fullName evidence="3">Uncharacterized protein</fullName>
    </submittedName>
</protein>
<feature type="compositionally biased region" description="Low complexity" evidence="1">
    <location>
        <begin position="53"/>
        <end position="62"/>
    </location>
</feature>
<sequence>MSTPMPPQPPYGAQNPYAPQNPYGQQPPQGPYAPGPYGQPQPQPPYGNPYPQQPAGYGWGMPPMAPPPRPKRRLGLVFGILGGFLAVSVVGYAMNGSKLAGGGFPEAKYRLSLPKTLVDNRYQLMRDISDSEGKELEDEAAGSWDAKLGGVAAGHYSPGGDEAKGTLVVTGIYGRFKDPDWTRNDMMKGGGEGAGTEVVVAPKDFHPAGSGGITITCEVSTRTESGVKVTLPICGWVDANTLGSVVEARTTATTDDPSDVDLGKLAATTLQIRSEMRKPI</sequence>
<dbReference type="SUPFAM" id="SSF81995">
    <property type="entry name" value="beta-sandwich domain of Sec23/24"/>
    <property type="match status" value="1"/>
</dbReference>
<evidence type="ECO:0000313" key="3">
    <source>
        <dbReference type="EMBL" id="MDT0481519.1"/>
    </source>
</evidence>
<comment type="caution">
    <text evidence="3">The sequence shown here is derived from an EMBL/GenBank/DDBJ whole genome shotgun (WGS) entry which is preliminary data.</text>
</comment>
<keyword evidence="2" id="KW-0472">Membrane</keyword>
<evidence type="ECO:0000256" key="1">
    <source>
        <dbReference type="SAM" id="MobiDB-lite"/>
    </source>
</evidence>
<evidence type="ECO:0000313" key="4">
    <source>
        <dbReference type="Proteomes" id="UP001183824"/>
    </source>
</evidence>
<dbReference type="EMBL" id="JAVREZ010000004">
    <property type="protein sequence ID" value="MDT0481519.1"/>
    <property type="molecule type" value="Genomic_DNA"/>
</dbReference>
<feature type="compositionally biased region" description="Pro residues" evidence="1">
    <location>
        <begin position="28"/>
        <end position="52"/>
    </location>
</feature>
<feature type="transmembrane region" description="Helical" evidence="2">
    <location>
        <begin position="74"/>
        <end position="94"/>
    </location>
</feature>
<keyword evidence="2" id="KW-0812">Transmembrane</keyword>
<reference evidence="4" key="1">
    <citation type="submission" date="2023-07" db="EMBL/GenBank/DDBJ databases">
        <title>30 novel species of actinomycetes from the DSMZ collection.</title>
        <authorList>
            <person name="Nouioui I."/>
        </authorList>
    </citation>
    <scope>NUCLEOTIDE SEQUENCE [LARGE SCALE GENOMIC DNA]</scope>
    <source>
        <strain evidence="4">DSM 41640</strain>
    </source>
</reference>
<feature type="compositionally biased region" description="Low complexity" evidence="1">
    <location>
        <begin position="14"/>
        <end position="27"/>
    </location>
</feature>
<organism evidence="3 4">
    <name type="scientific">Streptomyces doebereineriae</name>
    <dbReference type="NCBI Taxonomy" id="3075528"/>
    <lineage>
        <taxon>Bacteria</taxon>
        <taxon>Bacillati</taxon>
        <taxon>Actinomycetota</taxon>
        <taxon>Actinomycetes</taxon>
        <taxon>Kitasatosporales</taxon>
        <taxon>Streptomycetaceae</taxon>
        <taxon>Streptomyces</taxon>
    </lineage>
</organism>
<accession>A0ABU2V7J3</accession>
<keyword evidence="4" id="KW-1185">Reference proteome</keyword>
<proteinExistence type="predicted"/>
<dbReference type="RefSeq" id="WP_311714604.1">
    <property type="nucleotide sequence ID" value="NZ_JAVREZ010000004.1"/>
</dbReference>
<feature type="compositionally biased region" description="Pro residues" evidence="1">
    <location>
        <begin position="1"/>
        <end position="10"/>
    </location>
</feature>
<feature type="region of interest" description="Disordered" evidence="1">
    <location>
        <begin position="1"/>
        <end position="64"/>
    </location>
</feature>